<accession>A0A804I1P4</accession>
<name>A0A804I1P4_MUSAM</name>
<reference evidence="1" key="1">
    <citation type="submission" date="2021-03" db="EMBL/GenBank/DDBJ databases">
        <authorList>
            <consortium name="Genoscope - CEA"/>
            <person name="William W."/>
        </authorList>
    </citation>
    <scope>NUCLEOTIDE SEQUENCE</scope>
    <source>
        <strain evidence="1">Doubled-haploid Pahang</strain>
    </source>
</reference>
<dbReference type="AlphaFoldDB" id="A0A804I1P4"/>
<evidence type="ECO:0000313" key="3">
    <source>
        <dbReference type="Proteomes" id="UP000012960"/>
    </source>
</evidence>
<keyword evidence="3" id="KW-1185">Reference proteome</keyword>
<evidence type="ECO:0000313" key="2">
    <source>
        <dbReference type="EnsemblPlants" id="Ma02_p11540.1"/>
    </source>
</evidence>
<proteinExistence type="predicted"/>
<dbReference type="Gramene" id="Ma02_t11540.1">
    <property type="protein sequence ID" value="Ma02_p11540.1"/>
    <property type="gene ID" value="Ma02_g11540"/>
</dbReference>
<sequence>MKEGLKYFSPVSLFDEESTISWIPCGRKLACSYPGIEFFYRPDTCYSIEVSVSETDGEFDRLDELIYVERHPSNLSTKFYGEVSRPMVRHAELASSGRSLG</sequence>
<dbReference type="EnsemblPlants" id="Ma02_t11540.1">
    <property type="protein sequence ID" value="Ma02_p11540.1"/>
    <property type="gene ID" value="Ma02_g11540"/>
</dbReference>
<gene>
    <name evidence="1" type="ORF">GSMUA_66560.1</name>
</gene>
<dbReference type="Proteomes" id="UP000012960">
    <property type="component" value="Unplaced"/>
</dbReference>
<dbReference type="EMBL" id="HG996467">
    <property type="protein sequence ID" value="CAG1861762.1"/>
    <property type="molecule type" value="Genomic_DNA"/>
</dbReference>
<evidence type="ECO:0000313" key="1">
    <source>
        <dbReference type="EMBL" id="CAG1861762.1"/>
    </source>
</evidence>
<protein>
    <submittedName>
        <fullName evidence="1">(wild Malaysian banana) hypothetical protein</fullName>
    </submittedName>
</protein>
<organism evidence="2 3">
    <name type="scientific">Musa acuminata subsp. malaccensis</name>
    <name type="common">Wild banana</name>
    <name type="synonym">Musa malaccensis</name>
    <dbReference type="NCBI Taxonomy" id="214687"/>
    <lineage>
        <taxon>Eukaryota</taxon>
        <taxon>Viridiplantae</taxon>
        <taxon>Streptophyta</taxon>
        <taxon>Embryophyta</taxon>
        <taxon>Tracheophyta</taxon>
        <taxon>Spermatophyta</taxon>
        <taxon>Magnoliopsida</taxon>
        <taxon>Liliopsida</taxon>
        <taxon>Zingiberales</taxon>
        <taxon>Musaceae</taxon>
        <taxon>Musa</taxon>
    </lineage>
</organism>
<reference evidence="2" key="2">
    <citation type="submission" date="2021-05" db="UniProtKB">
        <authorList>
            <consortium name="EnsemblPlants"/>
        </authorList>
    </citation>
    <scope>IDENTIFICATION</scope>
    <source>
        <strain evidence="2">subsp. malaccensis</strain>
    </source>
</reference>
<dbReference type="InParanoid" id="A0A804I1P4"/>